<reference evidence="7" key="1">
    <citation type="submission" date="2015-04" db="UniProtKB">
        <authorList>
            <consortium name="EnsemblPlants"/>
        </authorList>
    </citation>
    <scope>IDENTIFICATION</scope>
</reference>
<comment type="subcellular location">
    <subcellularLocation>
        <location evidence="1">Membrane</location>
        <topology evidence="1">Multi-pass membrane protein</topology>
    </subcellularLocation>
</comment>
<dbReference type="Gramene" id="OPUNC11G13000.1">
    <property type="protein sequence ID" value="OPUNC11G13000.1"/>
    <property type="gene ID" value="OPUNC11G13000"/>
</dbReference>
<organism evidence="7">
    <name type="scientific">Oryza punctata</name>
    <name type="common">Red rice</name>
    <dbReference type="NCBI Taxonomy" id="4537"/>
    <lineage>
        <taxon>Eukaryota</taxon>
        <taxon>Viridiplantae</taxon>
        <taxon>Streptophyta</taxon>
        <taxon>Embryophyta</taxon>
        <taxon>Tracheophyta</taxon>
        <taxon>Spermatophyta</taxon>
        <taxon>Magnoliopsida</taxon>
        <taxon>Liliopsida</taxon>
        <taxon>Poales</taxon>
        <taxon>Poaceae</taxon>
        <taxon>BOP clade</taxon>
        <taxon>Oryzoideae</taxon>
        <taxon>Oryzeae</taxon>
        <taxon>Oryzinae</taxon>
        <taxon>Oryza</taxon>
    </lineage>
</organism>
<keyword evidence="8" id="KW-1185">Reference proteome</keyword>
<dbReference type="STRING" id="4537.A0A0E0MG01"/>
<feature type="transmembrane region" description="Helical" evidence="6">
    <location>
        <begin position="62"/>
        <end position="86"/>
    </location>
</feature>
<evidence type="ECO:0000256" key="1">
    <source>
        <dbReference type="ARBA" id="ARBA00004141"/>
    </source>
</evidence>
<keyword evidence="4 6" id="KW-1133">Transmembrane helix</keyword>
<dbReference type="AlphaFoldDB" id="A0A0E0MG01"/>
<dbReference type="Proteomes" id="UP000026962">
    <property type="component" value="Chromosome 11"/>
</dbReference>
<dbReference type="OMA" id="AKPYHPL"/>
<proteinExistence type="inferred from homology"/>
<dbReference type="GO" id="GO:0016020">
    <property type="term" value="C:membrane"/>
    <property type="evidence" value="ECO:0007669"/>
    <property type="project" value="UniProtKB-SubCell"/>
</dbReference>
<comment type="similarity">
    <text evidence="2">Belongs to the TMEM45 family.</text>
</comment>
<protein>
    <submittedName>
        <fullName evidence="7">Uncharacterized protein</fullName>
    </submittedName>
</protein>
<evidence type="ECO:0000256" key="2">
    <source>
        <dbReference type="ARBA" id="ARBA00006948"/>
    </source>
</evidence>
<dbReference type="HOGENOM" id="CLU_951178_0_0_1"/>
<feature type="transmembrane region" description="Helical" evidence="6">
    <location>
        <begin position="127"/>
        <end position="148"/>
    </location>
</feature>
<name>A0A0E0MG01_ORYPU</name>
<evidence type="ECO:0000256" key="6">
    <source>
        <dbReference type="SAM" id="Phobius"/>
    </source>
</evidence>
<dbReference type="Pfam" id="PF04819">
    <property type="entry name" value="DUF716"/>
    <property type="match status" value="1"/>
</dbReference>
<evidence type="ECO:0000256" key="4">
    <source>
        <dbReference type="ARBA" id="ARBA00022989"/>
    </source>
</evidence>
<dbReference type="EnsemblPlants" id="OPUNC11G13000.1">
    <property type="protein sequence ID" value="OPUNC11G13000.1"/>
    <property type="gene ID" value="OPUNC11G13000"/>
</dbReference>
<accession>A0A0E0MG01</accession>
<dbReference type="InterPro" id="IPR006904">
    <property type="entry name" value="DUF716"/>
</dbReference>
<keyword evidence="3 6" id="KW-0812">Transmembrane</keyword>
<evidence type="ECO:0000313" key="8">
    <source>
        <dbReference type="Proteomes" id="UP000026962"/>
    </source>
</evidence>
<dbReference type="PANTHER" id="PTHR47830:SF1">
    <property type="entry name" value="OS11G0534100 PROTEIN"/>
    <property type="match status" value="1"/>
</dbReference>
<feature type="transmembrane region" description="Helical" evidence="6">
    <location>
        <begin position="155"/>
        <end position="174"/>
    </location>
</feature>
<evidence type="ECO:0000256" key="3">
    <source>
        <dbReference type="ARBA" id="ARBA00022692"/>
    </source>
</evidence>
<dbReference type="eggNOG" id="ENOG502QTFJ">
    <property type="taxonomic scope" value="Eukaryota"/>
</dbReference>
<reference evidence="7" key="2">
    <citation type="submission" date="2018-05" db="EMBL/GenBank/DDBJ databases">
        <title>OpunRS2 (Oryza punctata Reference Sequence Version 2).</title>
        <authorList>
            <person name="Zhang J."/>
            <person name="Kudrna D."/>
            <person name="Lee S."/>
            <person name="Talag J."/>
            <person name="Welchert J."/>
            <person name="Wing R.A."/>
        </authorList>
    </citation>
    <scope>NUCLEOTIDE SEQUENCE [LARGE SCALE GENOMIC DNA]</scope>
</reference>
<feature type="transmembrane region" description="Helical" evidence="6">
    <location>
        <begin position="98"/>
        <end position="121"/>
    </location>
</feature>
<evidence type="ECO:0000256" key="5">
    <source>
        <dbReference type="ARBA" id="ARBA00023136"/>
    </source>
</evidence>
<dbReference type="PANTHER" id="PTHR47830">
    <property type="entry name" value="OS11G0534100 PROTEIN"/>
    <property type="match status" value="1"/>
</dbReference>
<evidence type="ECO:0000313" key="7">
    <source>
        <dbReference type="EnsemblPlants" id="OPUNC11G13000.1"/>
    </source>
</evidence>
<keyword evidence="5 6" id="KW-0472">Membrane</keyword>
<feature type="transmembrane region" description="Helical" evidence="6">
    <location>
        <begin position="220"/>
        <end position="240"/>
    </location>
</feature>
<sequence>MADSSLLLLACHLLLSLALLAASFSHLLLTTLTHLSPSSHLPLLLRHPLLRLLPVVLALPFPFLPISPTTAAAAALLPLPPLLLLLPLPFLPHHHLRPILLSLPLLLLARAAALIAATFPASDLQSHALSVTGALLLAAGVASLLAAISPTTTHHGFLAETALAFAGAVGGLWVGQSGLVLYVDACVPAGCHRLMDAAAAPATRCDVEEARIRAVAVMDLALSVHCVVVAAVAVGVYLGVARWCRVDGGGGVGMGMGRRYNGVGGSYDALPTVTSAGAIVEMEHVPMKGVVGKSVKLPENKKANWYLSFAAHGSAWRCTKESY</sequence>